<dbReference type="Gene3D" id="6.10.340.10">
    <property type="match status" value="1"/>
</dbReference>
<evidence type="ECO:0000313" key="14">
    <source>
        <dbReference type="EMBL" id="GGF49629.1"/>
    </source>
</evidence>
<dbReference type="SUPFAM" id="SSF55874">
    <property type="entry name" value="ATPase domain of HSP90 chaperone/DNA topoisomerase II/histidine kinase"/>
    <property type="match status" value="1"/>
</dbReference>
<comment type="caution">
    <text evidence="14">The sequence shown here is derived from an EMBL/GenBank/DDBJ whole genome shotgun (WGS) entry which is preliminary data.</text>
</comment>
<name>A0A8J2Z1C2_9PROT</name>
<dbReference type="PROSITE" id="PS50885">
    <property type="entry name" value="HAMP"/>
    <property type="match status" value="1"/>
</dbReference>
<evidence type="ECO:0000256" key="3">
    <source>
        <dbReference type="ARBA" id="ARBA00012438"/>
    </source>
</evidence>
<dbReference type="InterPro" id="IPR003661">
    <property type="entry name" value="HisK_dim/P_dom"/>
</dbReference>
<dbReference type="EC" id="2.7.13.3" evidence="3"/>
<evidence type="ECO:0000259" key="13">
    <source>
        <dbReference type="PROSITE" id="PS50885"/>
    </source>
</evidence>
<dbReference type="SUPFAM" id="SSF158472">
    <property type="entry name" value="HAMP domain-like"/>
    <property type="match status" value="1"/>
</dbReference>
<reference evidence="14" key="1">
    <citation type="journal article" date="2014" name="Int. J. Syst. Evol. Microbiol.">
        <title>Complete genome sequence of Corynebacterium casei LMG S-19264T (=DSM 44701T), isolated from a smear-ripened cheese.</title>
        <authorList>
            <consortium name="US DOE Joint Genome Institute (JGI-PGF)"/>
            <person name="Walter F."/>
            <person name="Albersmeier A."/>
            <person name="Kalinowski J."/>
            <person name="Ruckert C."/>
        </authorList>
    </citation>
    <scope>NUCLEOTIDE SEQUENCE</scope>
    <source>
        <strain evidence="14">CGMCC 1.15725</strain>
    </source>
</reference>
<protein>
    <recommendedName>
        <fullName evidence="3">histidine kinase</fullName>
        <ecNumber evidence="3">2.7.13.3</ecNumber>
    </recommendedName>
</protein>
<keyword evidence="7 14" id="KW-0418">Kinase</keyword>
<dbReference type="RefSeq" id="WP_189052384.1">
    <property type="nucleotide sequence ID" value="NZ_BMJQ01000031.1"/>
</dbReference>
<feature type="domain" description="Histidine kinase" evidence="12">
    <location>
        <begin position="240"/>
        <end position="449"/>
    </location>
</feature>
<accession>A0A8J2Z1C2</accession>
<evidence type="ECO:0000256" key="5">
    <source>
        <dbReference type="ARBA" id="ARBA00022679"/>
    </source>
</evidence>
<feature type="transmembrane region" description="Helical" evidence="11">
    <location>
        <begin position="158"/>
        <end position="182"/>
    </location>
</feature>
<keyword evidence="10 11" id="KW-0472">Membrane</keyword>
<dbReference type="InterPro" id="IPR003660">
    <property type="entry name" value="HAMP_dom"/>
</dbReference>
<evidence type="ECO:0000256" key="2">
    <source>
        <dbReference type="ARBA" id="ARBA00004370"/>
    </source>
</evidence>
<dbReference type="Proteomes" id="UP000646365">
    <property type="component" value="Unassembled WGS sequence"/>
</dbReference>
<reference evidence="14" key="2">
    <citation type="submission" date="2020-09" db="EMBL/GenBank/DDBJ databases">
        <authorList>
            <person name="Sun Q."/>
            <person name="Zhou Y."/>
        </authorList>
    </citation>
    <scope>NUCLEOTIDE SEQUENCE</scope>
    <source>
        <strain evidence="14">CGMCC 1.15725</strain>
    </source>
</reference>
<dbReference type="InterPro" id="IPR050428">
    <property type="entry name" value="TCS_sensor_his_kinase"/>
</dbReference>
<dbReference type="InterPro" id="IPR004358">
    <property type="entry name" value="Sig_transdc_His_kin-like_C"/>
</dbReference>
<dbReference type="PANTHER" id="PTHR45436">
    <property type="entry name" value="SENSOR HISTIDINE KINASE YKOH"/>
    <property type="match status" value="1"/>
</dbReference>
<dbReference type="GO" id="GO:0000155">
    <property type="term" value="F:phosphorelay sensor kinase activity"/>
    <property type="evidence" value="ECO:0007669"/>
    <property type="project" value="InterPro"/>
</dbReference>
<evidence type="ECO:0000259" key="12">
    <source>
        <dbReference type="PROSITE" id="PS50109"/>
    </source>
</evidence>
<dbReference type="CDD" id="cd06225">
    <property type="entry name" value="HAMP"/>
    <property type="match status" value="1"/>
</dbReference>
<dbReference type="InterPro" id="IPR005467">
    <property type="entry name" value="His_kinase_dom"/>
</dbReference>
<dbReference type="Pfam" id="PF02518">
    <property type="entry name" value="HATPase_c"/>
    <property type="match status" value="1"/>
</dbReference>
<proteinExistence type="predicted"/>
<organism evidence="14 15">
    <name type="scientific">Aliidongia dinghuensis</name>
    <dbReference type="NCBI Taxonomy" id="1867774"/>
    <lineage>
        <taxon>Bacteria</taxon>
        <taxon>Pseudomonadati</taxon>
        <taxon>Pseudomonadota</taxon>
        <taxon>Alphaproteobacteria</taxon>
        <taxon>Rhodospirillales</taxon>
        <taxon>Dongiaceae</taxon>
        <taxon>Aliidongia</taxon>
    </lineage>
</organism>
<dbReference type="CDD" id="cd00075">
    <property type="entry name" value="HATPase"/>
    <property type="match status" value="1"/>
</dbReference>
<keyword evidence="15" id="KW-1185">Reference proteome</keyword>
<evidence type="ECO:0000256" key="1">
    <source>
        <dbReference type="ARBA" id="ARBA00000085"/>
    </source>
</evidence>
<comment type="catalytic activity">
    <reaction evidence="1">
        <text>ATP + protein L-histidine = ADP + protein N-phospho-L-histidine.</text>
        <dbReference type="EC" id="2.7.13.3"/>
    </reaction>
</comment>
<dbReference type="InterPro" id="IPR003594">
    <property type="entry name" value="HATPase_dom"/>
</dbReference>
<dbReference type="Gene3D" id="3.30.565.10">
    <property type="entry name" value="Histidine kinase-like ATPase, C-terminal domain"/>
    <property type="match status" value="1"/>
</dbReference>
<dbReference type="GO" id="GO:0005886">
    <property type="term" value="C:plasma membrane"/>
    <property type="evidence" value="ECO:0007669"/>
    <property type="project" value="TreeGrafter"/>
</dbReference>
<evidence type="ECO:0000256" key="9">
    <source>
        <dbReference type="ARBA" id="ARBA00023012"/>
    </source>
</evidence>
<dbReference type="AlphaFoldDB" id="A0A8J2Z1C2"/>
<evidence type="ECO:0000256" key="8">
    <source>
        <dbReference type="ARBA" id="ARBA00022989"/>
    </source>
</evidence>
<evidence type="ECO:0000256" key="6">
    <source>
        <dbReference type="ARBA" id="ARBA00022692"/>
    </source>
</evidence>
<dbReference type="CDD" id="cd00082">
    <property type="entry name" value="HisKA"/>
    <property type="match status" value="1"/>
</dbReference>
<evidence type="ECO:0000256" key="4">
    <source>
        <dbReference type="ARBA" id="ARBA00022553"/>
    </source>
</evidence>
<keyword evidence="9" id="KW-0902">Two-component regulatory system</keyword>
<dbReference type="PROSITE" id="PS50109">
    <property type="entry name" value="HIS_KIN"/>
    <property type="match status" value="1"/>
</dbReference>
<dbReference type="Pfam" id="PF00512">
    <property type="entry name" value="HisKA"/>
    <property type="match status" value="1"/>
</dbReference>
<feature type="transmembrane region" description="Helical" evidence="11">
    <location>
        <begin position="12"/>
        <end position="35"/>
    </location>
</feature>
<dbReference type="PRINTS" id="PR00344">
    <property type="entry name" value="BCTRLSENSOR"/>
</dbReference>
<keyword evidence="8 11" id="KW-1133">Transmembrane helix</keyword>
<dbReference type="InterPro" id="IPR036890">
    <property type="entry name" value="HATPase_C_sf"/>
</dbReference>
<dbReference type="Gene3D" id="1.10.287.130">
    <property type="match status" value="1"/>
</dbReference>
<keyword evidence="4" id="KW-0597">Phosphoprotein</keyword>
<evidence type="ECO:0000256" key="11">
    <source>
        <dbReference type="SAM" id="Phobius"/>
    </source>
</evidence>
<sequence>MRPPRLFRTTSFRLTLIYATVFTASVVVLFAVIYWSTAGFMARQMDVSVDAELTALLDGQPAKGLDHLRQEVDERIRQAPTGFFYLLQNAKGEVLATNLPRRAVALHHVNAPRPKLFEDGTEAHGFHGRGVVTTDNAYLFVANDNFQLEEMQELVARAFALALVLTLVLALGGGALMSAGLLRRVEAVSRASREIVDGDLERRMPVAGTDDEFDHLAASLNTMLDRIQGLMEGLRQVSNDIAHDLRTPLTRLRHRLELARRREGTVEGLNTALDGAIQQVDDILDTFGALLRIAQIEGGARRGTFASVDLSELVQGLAETYQPVAEEKGQRLEHTVTDDLRVRGDRELIVQMLANLIENAIRHAPARATIQVTARRTNGRPEIVVADDGPGIPAVFRDRVFQRFFRLEESRTTPGSGLGLSLVAAVAALHQIEIELGDNRPGLVVTLRF</sequence>
<dbReference type="SUPFAM" id="SSF47384">
    <property type="entry name" value="Homodimeric domain of signal transducing histidine kinase"/>
    <property type="match status" value="1"/>
</dbReference>
<dbReference type="InterPro" id="IPR036097">
    <property type="entry name" value="HisK_dim/P_sf"/>
</dbReference>
<keyword evidence="6 11" id="KW-0812">Transmembrane</keyword>
<dbReference type="SMART" id="SM00304">
    <property type="entry name" value="HAMP"/>
    <property type="match status" value="1"/>
</dbReference>
<dbReference type="EMBL" id="BMJQ01000031">
    <property type="protein sequence ID" value="GGF49629.1"/>
    <property type="molecule type" value="Genomic_DNA"/>
</dbReference>
<evidence type="ECO:0000256" key="10">
    <source>
        <dbReference type="ARBA" id="ARBA00023136"/>
    </source>
</evidence>
<dbReference type="Pfam" id="PF00672">
    <property type="entry name" value="HAMP"/>
    <property type="match status" value="1"/>
</dbReference>
<dbReference type="SMART" id="SM00387">
    <property type="entry name" value="HATPase_c"/>
    <property type="match status" value="1"/>
</dbReference>
<gene>
    <name evidence="14" type="ORF">GCM10011611_65070</name>
</gene>
<comment type="subcellular location">
    <subcellularLocation>
        <location evidence="2">Membrane</location>
    </subcellularLocation>
</comment>
<evidence type="ECO:0000313" key="15">
    <source>
        <dbReference type="Proteomes" id="UP000646365"/>
    </source>
</evidence>
<keyword evidence="5" id="KW-0808">Transferase</keyword>
<dbReference type="SMART" id="SM00388">
    <property type="entry name" value="HisKA"/>
    <property type="match status" value="1"/>
</dbReference>
<feature type="domain" description="HAMP" evidence="13">
    <location>
        <begin position="179"/>
        <end position="232"/>
    </location>
</feature>
<dbReference type="PANTHER" id="PTHR45436:SF8">
    <property type="entry name" value="HISTIDINE KINASE"/>
    <property type="match status" value="1"/>
</dbReference>
<evidence type="ECO:0000256" key="7">
    <source>
        <dbReference type="ARBA" id="ARBA00022777"/>
    </source>
</evidence>